<dbReference type="Proteomes" id="UP000515312">
    <property type="component" value="Chromosome"/>
</dbReference>
<reference evidence="18 19" key="1">
    <citation type="submission" date="2020-08" db="EMBL/GenBank/DDBJ databases">
        <title>Edaphobacter telluris sp. nov. and Acidobacterium dinghuensis sp. nov., two acidobacteria isolated from forest soil.</title>
        <authorList>
            <person name="Fu J."/>
            <person name="Qiu L."/>
        </authorList>
    </citation>
    <scope>NUCLEOTIDE SEQUENCE [LARGE SCALE GENOMIC DNA]</scope>
    <source>
        <strain evidence="18">4Y35</strain>
    </source>
</reference>
<keyword evidence="9" id="KW-0540">Nuclease</keyword>
<protein>
    <recommendedName>
        <fullName evidence="4">Ribonuclease G</fullName>
    </recommendedName>
</protein>
<evidence type="ECO:0000256" key="15">
    <source>
        <dbReference type="ARBA" id="ARBA00022884"/>
    </source>
</evidence>
<feature type="compositionally biased region" description="Basic residues" evidence="16">
    <location>
        <begin position="589"/>
        <end position="603"/>
    </location>
</feature>
<dbReference type="GO" id="GO:0005737">
    <property type="term" value="C:cytoplasm"/>
    <property type="evidence" value="ECO:0007669"/>
    <property type="project" value="UniProtKB-SubCell"/>
</dbReference>
<evidence type="ECO:0000313" key="18">
    <source>
        <dbReference type="EMBL" id="QNI32491.1"/>
    </source>
</evidence>
<evidence type="ECO:0000256" key="5">
    <source>
        <dbReference type="ARBA" id="ARBA00022490"/>
    </source>
</evidence>
<evidence type="ECO:0000256" key="3">
    <source>
        <dbReference type="ARBA" id="ARBA00005663"/>
    </source>
</evidence>
<evidence type="ECO:0000256" key="4">
    <source>
        <dbReference type="ARBA" id="ARBA00017719"/>
    </source>
</evidence>
<dbReference type="InterPro" id="IPR003029">
    <property type="entry name" value="S1_domain"/>
</dbReference>
<evidence type="ECO:0000256" key="8">
    <source>
        <dbReference type="ARBA" id="ARBA00022694"/>
    </source>
</evidence>
<evidence type="ECO:0000256" key="2">
    <source>
        <dbReference type="ARBA" id="ARBA00004496"/>
    </source>
</evidence>
<proteinExistence type="inferred from homology"/>
<dbReference type="PANTHER" id="PTHR30001">
    <property type="entry name" value="RIBONUCLEASE"/>
    <property type="match status" value="1"/>
</dbReference>
<evidence type="ECO:0000256" key="12">
    <source>
        <dbReference type="ARBA" id="ARBA00022759"/>
    </source>
</evidence>
<keyword evidence="11" id="KW-0699">rRNA-binding</keyword>
<keyword evidence="8" id="KW-0819">tRNA processing</keyword>
<keyword evidence="7" id="KW-0820">tRNA-binding</keyword>
<feature type="compositionally biased region" description="Basic and acidic residues" evidence="16">
    <location>
        <begin position="445"/>
        <end position="455"/>
    </location>
</feature>
<dbReference type="EMBL" id="CP060394">
    <property type="protein sequence ID" value="QNI32491.1"/>
    <property type="molecule type" value="Genomic_DNA"/>
</dbReference>
<evidence type="ECO:0000256" key="14">
    <source>
        <dbReference type="ARBA" id="ARBA00022842"/>
    </source>
</evidence>
<dbReference type="GO" id="GO:0016787">
    <property type="term" value="F:hydrolase activity"/>
    <property type="evidence" value="ECO:0007669"/>
    <property type="project" value="UniProtKB-KW"/>
</dbReference>
<dbReference type="GO" id="GO:0008033">
    <property type="term" value="P:tRNA processing"/>
    <property type="evidence" value="ECO:0007669"/>
    <property type="project" value="UniProtKB-KW"/>
</dbReference>
<keyword evidence="13" id="KW-0378">Hydrolase</keyword>
<dbReference type="PROSITE" id="PS50126">
    <property type="entry name" value="S1"/>
    <property type="match status" value="1"/>
</dbReference>
<dbReference type="GO" id="GO:0019843">
    <property type="term" value="F:rRNA binding"/>
    <property type="evidence" value="ECO:0007669"/>
    <property type="project" value="UniProtKB-KW"/>
</dbReference>
<dbReference type="InterPro" id="IPR004659">
    <property type="entry name" value="RNase_E/G"/>
</dbReference>
<name>A0A7G8BIX1_9BACT</name>
<evidence type="ECO:0000256" key="16">
    <source>
        <dbReference type="SAM" id="MobiDB-lite"/>
    </source>
</evidence>
<evidence type="ECO:0000256" key="9">
    <source>
        <dbReference type="ARBA" id="ARBA00022722"/>
    </source>
</evidence>
<comment type="cofactor">
    <cofactor evidence="1">
        <name>Mg(2+)</name>
        <dbReference type="ChEBI" id="CHEBI:18420"/>
    </cofactor>
</comment>
<keyword evidence="15" id="KW-0694">RNA-binding</keyword>
<keyword evidence="6" id="KW-0698">rRNA processing</keyword>
<keyword evidence="10" id="KW-0479">Metal-binding</keyword>
<keyword evidence="12" id="KW-0255">Endonuclease</keyword>
<feature type="compositionally biased region" description="Basic and acidic residues" evidence="16">
    <location>
        <begin position="344"/>
        <end position="368"/>
    </location>
</feature>
<feature type="compositionally biased region" description="Basic and acidic residues" evidence="16">
    <location>
        <begin position="573"/>
        <end position="588"/>
    </location>
</feature>
<feature type="compositionally biased region" description="Acidic residues" evidence="16">
    <location>
        <begin position="473"/>
        <end position="485"/>
    </location>
</feature>
<feature type="compositionally biased region" description="Acidic residues" evidence="16">
    <location>
        <begin position="547"/>
        <end position="567"/>
    </location>
</feature>
<feature type="region of interest" description="Disordered" evidence="16">
    <location>
        <begin position="418"/>
        <end position="496"/>
    </location>
</feature>
<feature type="region of interest" description="Disordered" evidence="16">
    <location>
        <begin position="546"/>
        <end position="615"/>
    </location>
</feature>
<dbReference type="Pfam" id="PF20833">
    <property type="entry name" value="RNase_E_G_Thio"/>
    <property type="match status" value="1"/>
</dbReference>
<gene>
    <name evidence="18" type="ORF">H7849_00195</name>
</gene>
<feature type="compositionally biased region" description="Basic and acidic residues" evidence="16">
    <location>
        <begin position="254"/>
        <end position="264"/>
    </location>
</feature>
<evidence type="ECO:0000313" key="19">
    <source>
        <dbReference type="Proteomes" id="UP000515312"/>
    </source>
</evidence>
<feature type="compositionally biased region" description="Low complexity" evidence="16">
    <location>
        <begin position="184"/>
        <end position="196"/>
    </location>
</feature>
<feature type="domain" description="S1 motif" evidence="17">
    <location>
        <begin position="39"/>
        <end position="87"/>
    </location>
</feature>
<comment type="similarity">
    <text evidence="3">Belongs to the RNase E/G family. RNase G subfamily.</text>
</comment>
<keyword evidence="14" id="KW-0460">Magnesium</keyword>
<feature type="compositionally biased region" description="Low complexity" evidence="16">
    <location>
        <begin position="418"/>
        <end position="430"/>
    </location>
</feature>
<keyword evidence="5" id="KW-0963">Cytoplasm</keyword>
<dbReference type="AlphaFoldDB" id="A0A7G8BIX1"/>
<keyword evidence="19" id="KW-1185">Reference proteome</keyword>
<feature type="region of interest" description="Disordered" evidence="16">
    <location>
        <begin position="80"/>
        <end position="269"/>
    </location>
</feature>
<evidence type="ECO:0000256" key="1">
    <source>
        <dbReference type="ARBA" id="ARBA00001946"/>
    </source>
</evidence>
<feature type="compositionally biased region" description="Basic residues" evidence="16">
    <location>
        <begin position="133"/>
        <end position="143"/>
    </location>
</feature>
<accession>A0A7G8BIX1</accession>
<dbReference type="PANTHER" id="PTHR30001:SF0">
    <property type="entry name" value="RIBONUCLEASE G"/>
    <property type="match status" value="1"/>
</dbReference>
<dbReference type="GO" id="GO:0006364">
    <property type="term" value="P:rRNA processing"/>
    <property type="evidence" value="ECO:0007669"/>
    <property type="project" value="UniProtKB-KW"/>
</dbReference>
<dbReference type="GO" id="GO:0004519">
    <property type="term" value="F:endonuclease activity"/>
    <property type="evidence" value="ECO:0007669"/>
    <property type="project" value="UniProtKB-KW"/>
</dbReference>
<dbReference type="Pfam" id="PF10150">
    <property type="entry name" value="RNase_E_G"/>
    <property type="match status" value="1"/>
</dbReference>
<evidence type="ECO:0000256" key="11">
    <source>
        <dbReference type="ARBA" id="ARBA00022730"/>
    </source>
</evidence>
<evidence type="ECO:0000256" key="13">
    <source>
        <dbReference type="ARBA" id="ARBA00022801"/>
    </source>
</evidence>
<dbReference type="SUPFAM" id="SSF50249">
    <property type="entry name" value="Nucleic acid-binding proteins"/>
    <property type="match status" value="1"/>
</dbReference>
<dbReference type="InterPro" id="IPR048583">
    <property type="entry name" value="RNase_E_G_thioredoxin-like"/>
</dbReference>
<dbReference type="KEGG" id="adin:H7849_00195"/>
<evidence type="ECO:0000259" key="17">
    <source>
        <dbReference type="PROSITE" id="PS50126"/>
    </source>
</evidence>
<evidence type="ECO:0000256" key="6">
    <source>
        <dbReference type="ARBA" id="ARBA00022552"/>
    </source>
</evidence>
<sequence length="1017" mass="112646">MSKEICISSTPHETRLAILEDDQLSEIYYERENEYTLAGSIYKGRVTRVLPGMQSAFVDLGLERDAFLYVTDFLEEQEDSADFERIGGGSPQREPRREAQPVQEEVEGSEEVHTSGRGPDQDSGEQAPEGTRRWRGRRGRRGRDGRPQPSRGGNGHIESPEAVEESISAEPVPLPEHGAPGGISASNFASSAPASSPILLPGESLSKYGGQPAANEPRASVGAAPAKANFTSRPSTLIEGPIEWDGGSLLPGESRSRRNAHSEEASISGGEAAAVVPSLPVIEEAEARQAFPEAVVPEPVAESLISEHMHDADAEGVTETANEVAAPEAIAEPVPLIHEEEEQHEAVETVEEVHEYDPEHASASHRVDAAAPSEYRISSGIAEPEEIEHAAPIEEAAHRTEAIEVEKEPEFVTGMVAEEAVESPAAPEPVFTAKYEEEEDAGQPEEVRDSSHAPEVEQSDANERLFAPGTGLLEEEVIDEEEYDFEPLHAHADDHDLEDLEEQTLDQQMNGADLGAMVRDLHINQRLNFGPEGALAEQHADEKVQEYGEEIDEDEGEIEEEVSDEVSPDTQADTDHAGQTESRRPDHRERRRGGRGRYGRRRQGGGGPRRASAQVTDLPVITELLKPGQEILVQIAKEPIAKKGARITSHIALPGRFLVFMPTVNHVGVSRKISSDDERQRLKRILISEKGNASGGFIVRTAAATATEDELRADLRFLISLWNDIKQRSDDGKAPALIYHDLNLVERVLRDQVSDNFSTIWVDSETEYERVVRFLNRFQPSLVRRVKLYTKETPLFEQFGIQDEITKALRSKVWLKSGGSIVINQTEALVAIDINTGKYVGKTARLEDTIVKTNLDAIPEIVRQIRLRDLGGIIVIDFIDMDERKNRHKVLQALEEALKADRAPSKVLQFNDFGLVAITRKRVKQSLERTLSVPCEICQGTGMVKSPMTVCNEIYVEMRKMQKHLERNDVLLRVHPEVVKTLKANNARWLNEIEEMSGKTIIVKSDPALHPEQFDIH</sequence>
<feature type="region of interest" description="Disordered" evidence="16">
    <location>
        <begin position="342"/>
        <end position="387"/>
    </location>
</feature>
<dbReference type="RefSeq" id="WP_186743445.1">
    <property type="nucleotide sequence ID" value="NZ_CP060394.1"/>
</dbReference>
<dbReference type="InterPro" id="IPR019307">
    <property type="entry name" value="RNA-bd_AU-1/RNase_E/G"/>
</dbReference>
<evidence type="ECO:0000256" key="7">
    <source>
        <dbReference type="ARBA" id="ARBA00022555"/>
    </source>
</evidence>
<dbReference type="InterPro" id="IPR012340">
    <property type="entry name" value="NA-bd_OB-fold"/>
</dbReference>
<comment type="subcellular location">
    <subcellularLocation>
        <location evidence="2">Cytoplasm</location>
    </subcellularLocation>
</comment>
<dbReference type="GO" id="GO:0000049">
    <property type="term" value="F:tRNA binding"/>
    <property type="evidence" value="ECO:0007669"/>
    <property type="project" value="UniProtKB-KW"/>
</dbReference>
<organism evidence="18 19">
    <name type="scientific">Alloacidobacterium dinghuense</name>
    <dbReference type="NCBI Taxonomy" id="2763107"/>
    <lineage>
        <taxon>Bacteria</taxon>
        <taxon>Pseudomonadati</taxon>
        <taxon>Acidobacteriota</taxon>
        <taxon>Terriglobia</taxon>
        <taxon>Terriglobales</taxon>
        <taxon>Acidobacteriaceae</taxon>
        <taxon>Alloacidobacterium</taxon>
    </lineage>
</organism>
<dbReference type="Gene3D" id="3.40.1260.20">
    <property type="entry name" value="Ribonuclease E, catalytic domain"/>
    <property type="match status" value="1"/>
</dbReference>
<dbReference type="Gene3D" id="2.40.50.140">
    <property type="entry name" value="Nucleic acid-binding proteins"/>
    <property type="match status" value="2"/>
</dbReference>
<evidence type="ECO:0000256" key="10">
    <source>
        <dbReference type="ARBA" id="ARBA00022723"/>
    </source>
</evidence>
<dbReference type="GO" id="GO:0046872">
    <property type="term" value="F:metal ion binding"/>
    <property type="evidence" value="ECO:0007669"/>
    <property type="project" value="UniProtKB-KW"/>
</dbReference>
<dbReference type="NCBIfam" id="TIGR00757">
    <property type="entry name" value="RNaseEG"/>
    <property type="match status" value="1"/>
</dbReference>
<dbReference type="GO" id="GO:0004540">
    <property type="term" value="F:RNA nuclease activity"/>
    <property type="evidence" value="ECO:0007669"/>
    <property type="project" value="InterPro"/>
</dbReference>